<feature type="binding site" evidence="7">
    <location>
        <position position="254"/>
    </location>
    <ligand>
        <name>4-imidazolone-5-propanoate</name>
        <dbReference type="ChEBI" id="CHEBI:77893"/>
    </ligand>
</feature>
<dbReference type="InterPro" id="IPR011059">
    <property type="entry name" value="Metal-dep_hydrolase_composite"/>
</dbReference>
<feature type="binding site" evidence="7">
    <location>
        <position position="81"/>
    </location>
    <ligand>
        <name>Zn(2+)</name>
        <dbReference type="ChEBI" id="CHEBI:29105"/>
    </ligand>
</feature>
<dbReference type="EMBL" id="VJWL01000003">
    <property type="protein sequence ID" value="TRW48540.1"/>
    <property type="molecule type" value="Genomic_DNA"/>
</dbReference>
<keyword evidence="10" id="KW-1185">Reference proteome</keyword>
<dbReference type="InterPro" id="IPR006680">
    <property type="entry name" value="Amidohydro-rel"/>
</dbReference>
<dbReference type="NCBIfam" id="TIGR01224">
    <property type="entry name" value="hutI"/>
    <property type="match status" value="1"/>
</dbReference>
<feature type="binding site" evidence="7">
    <location>
        <position position="153"/>
    </location>
    <ligand>
        <name>4-imidazolone-5-propanoate</name>
        <dbReference type="ChEBI" id="CHEBI:77893"/>
    </ligand>
</feature>
<comment type="catalytic activity">
    <reaction evidence="7">
        <text>4-imidazolone-5-propanoate + H2O = N-formimidoyl-L-glutamate</text>
        <dbReference type="Rhea" id="RHEA:23660"/>
        <dbReference type="ChEBI" id="CHEBI:15377"/>
        <dbReference type="ChEBI" id="CHEBI:58928"/>
        <dbReference type="ChEBI" id="CHEBI:77893"/>
        <dbReference type="EC" id="3.5.2.7"/>
    </reaction>
</comment>
<evidence type="ECO:0000256" key="2">
    <source>
        <dbReference type="ARBA" id="ARBA00022723"/>
    </source>
</evidence>
<evidence type="ECO:0000256" key="1">
    <source>
        <dbReference type="ARBA" id="ARBA00012864"/>
    </source>
</evidence>
<dbReference type="Pfam" id="PF01979">
    <property type="entry name" value="Amidohydro_1"/>
    <property type="match status" value="1"/>
</dbReference>
<feature type="binding site" evidence="7">
    <location>
        <position position="251"/>
    </location>
    <ligand>
        <name>Zn(2+)</name>
        <dbReference type="ChEBI" id="CHEBI:29105"/>
    </ligand>
</feature>
<dbReference type="FunFam" id="3.20.20.140:FF:000007">
    <property type="entry name" value="Imidazolonepropionase"/>
    <property type="match status" value="1"/>
</dbReference>
<dbReference type="AlphaFoldDB" id="A0A552X0G4"/>
<feature type="binding site" evidence="7">
    <location>
        <position position="251"/>
    </location>
    <ligand>
        <name>Fe(3+)</name>
        <dbReference type="ChEBI" id="CHEBI:29034"/>
    </ligand>
</feature>
<dbReference type="GO" id="GO:0019557">
    <property type="term" value="P:L-histidine catabolic process to glutamate and formate"/>
    <property type="evidence" value="ECO:0007669"/>
    <property type="project" value="UniProtKB-UniPathway"/>
</dbReference>
<dbReference type="SUPFAM" id="SSF51338">
    <property type="entry name" value="Composite domain of metallo-dependent hydrolases"/>
    <property type="match status" value="1"/>
</dbReference>
<feature type="binding site" evidence="7">
    <location>
        <position position="83"/>
    </location>
    <ligand>
        <name>Fe(3+)</name>
        <dbReference type="ChEBI" id="CHEBI:29034"/>
    </ligand>
</feature>
<comment type="subcellular location">
    <subcellularLocation>
        <location evidence="7">Cytoplasm</location>
    </subcellularLocation>
</comment>
<organism evidence="9 10">
    <name type="scientific">Aliidiomarina halalkaliphila</name>
    <dbReference type="NCBI Taxonomy" id="2593535"/>
    <lineage>
        <taxon>Bacteria</taxon>
        <taxon>Pseudomonadati</taxon>
        <taxon>Pseudomonadota</taxon>
        <taxon>Gammaproteobacteria</taxon>
        <taxon>Alteromonadales</taxon>
        <taxon>Idiomarinaceae</taxon>
        <taxon>Aliidiomarina</taxon>
    </lineage>
</organism>
<keyword evidence="6 7" id="KW-0408">Iron</keyword>
<comment type="pathway">
    <text evidence="7">Amino-acid degradation; L-histidine degradation into L-glutamate; N-formimidoyl-L-glutamate from L-histidine: step 3/3.</text>
</comment>
<dbReference type="SUPFAM" id="SSF51556">
    <property type="entry name" value="Metallo-dependent hydrolases"/>
    <property type="match status" value="1"/>
</dbReference>
<dbReference type="CDD" id="cd01296">
    <property type="entry name" value="Imidazolone-5PH"/>
    <property type="match status" value="1"/>
</dbReference>
<dbReference type="PANTHER" id="PTHR42752:SF1">
    <property type="entry name" value="IMIDAZOLONEPROPIONASE-RELATED"/>
    <property type="match status" value="1"/>
</dbReference>
<dbReference type="Gene3D" id="2.30.40.10">
    <property type="entry name" value="Urease, subunit C, domain 1"/>
    <property type="match status" value="1"/>
</dbReference>
<dbReference type="GO" id="GO:0050480">
    <property type="term" value="F:imidazolonepropionase activity"/>
    <property type="evidence" value="ECO:0007669"/>
    <property type="project" value="UniProtKB-UniRule"/>
</dbReference>
<evidence type="ECO:0000256" key="5">
    <source>
        <dbReference type="ARBA" id="ARBA00022833"/>
    </source>
</evidence>
<evidence type="ECO:0000256" key="6">
    <source>
        <dbReference type="ARBA" id="ARBA00023004"/>
    </source>
</evidence>
<dbReference type="EC" id="3.5.2.7" evidence="1 7"/>
<dbReference type="GO" id="GO:0005737">
    <property type="term" value="C:cytoplasm"/>
    <property type="evidence" value="ECO:0007669"/>
    <property type="project" value="UniProtKB-SubCell"/>
</dbReference>
<keyword evidence="5 7" id="KW-0862">Zinc</keyword>
<evidence type="ECO:0000256" key="3">
    <source>
        <dbReference type="ARBA" id="ARBA00022801"/>
    </source>
</evidence>
<dbReference type="Proteomes" id="UP000320359">
    <property type="component" value="Unassembled WGS sequence"/>
</dbReference>
<dbReference type="UniPathway" id="UPA00379">
    <property type="reaction ID" value="UER00551"/>
</dbReference>
<evidence type="ECO:0000256" key="7">
    <source>
        <dbReference type="HAMAP-Rule" id="MF_00372"/>
    </source>
</evidence>
<evidence type="ECO:0000256" key="4">
    <source>
        <dbReference type="ARBA" id="ARBA00022808"/>
    </source>
</evidence>
<feature type="binding site" evidence="7">
    <location>
        <position position="90"/>
    </location>
    <ligand>
        <name>4-imidazolone-5-propanoate</name>
        <dbReference type="ChEBI" id="CHEBI:77893"/>
    </ligand>
</feature>
<dbReference type="PANTHER" id="PTHR42752">
    <property type="entry name" value="IMIDAZOLONEPROPIONASE"/>
    <property type="match status" value="1"/>
</dbReference>
<feature type="binding site" evidence="7">
    <location>
        <position position="153"/>
    </location>
    <ligand>
        <name>N-formimidoyl-L-glutamate</name>
        <dbReference type="ChEBI" id="CHEBI:58928"/>
    </ligand>
</feature>
<feature type="binding site" evidence="7">
    <location>
        <position position="330"/>
    </location>
    <ligand>
        <name>N-formimidoyl-L-glutamate</name>
        <dbReference type="ChEBI" id="CHEBI:58928"/>
    </ligand>
</feature>
<gene>
    <name evidence="7" type="primary">hutI</name>
    <name evidence="9" type="ORF">FM042_09075</name>
</gene>
<dbReference type="InterPro" id="IPR005920">
    <property type="entry name" value="HutI"/>
</dbReference>
<dbReference type="GO" id="GO:0019556">
    <property type="term" value="P:L-histidine catabolic process to glutamate and formamide"/>
    <property type="evidence" value="ECO:0007669"/>
    <property type="project" value="UniProtKB-UniRule"/>
</dbReference>
<reference evidence="9 10" key="1">
    <citation type="submission" date="2019-07" db="EMBL/GenBank/DDBJ databases">
        <authorList>
            <person name="Yang M."/>
            <person name="Zhao D."/>
            <person name="Xiang H."/>
        </authorList>
    </citation>
    <scope>NUCLEOTIDE SEQUENCE [LARGE SCALE GENOMIC DNA]</scope>
    <source>
        <strain evidence="9 10">IM1326</strain>
    </source>
</reference>
<name>A0A552X0G4_9GAMM</name>
<accession>A0A552X0G4</accession>
<feature type="domain" description="Amidohydrolase-related" evidence="8">
    <location>
        <begin position="74"/>
        <end position="392"/>
    </location>
</feature>
<feature type="binding site" evidence="7">
    <location>
        <position position="83"/>
    </location>
    <ligand>
        <name>Zn(2+)</name>
        <dbReference type="ChEBI" id="CHEBI:29105"/>
    </ligand>
</feature>
<comment type="similarity">
    <text evidence="7">Belongs to the metallo-dependent hydrolases superfamily. HutI family.</text>
</comment>
<evidence type="ECO:0000259" key="8">
    <source>
        <dbReference type="Pfam" id="PF01979"/>
    </source>
</evidence>
<feature type="binding site" evidence="7">
    <location>
        <position position="328"/>
    </location>
    <ligand>
        <name>N-formimidoyl-L-glutamate</name>
        <dbReference type="ChEBI" id="CHEBI:58928"/>
    </ligand>
</feature>
<keyword evidence="4 7" id="KW-0369">Histidine metabolism</keyword>
<feature type="binding site" evidence="7">
    <location>
        <position position="81"/>
    </location>
    <ligand>
        <name>Fe(3+)</name>
        <dbReference type="ChEBI" id="CHEBI:29034"/>
    </ligand>
</feature>
<dbReference type="GO" id="GO:0008270">
    <property type="term" value="F:zinc ion binding"/>
    <property type="evidence" value="ECO:0007669"/>
    <property type="project" value="UniProtKB-UniRule"/>
</dbReference>
<sequence length="419" mass="45261">MQPGTVTLIKNVTAATMTDAQLGLIEQAAIVAHNGVIQWVGRENALPMEYQHLVLASEERQSATIIDGHGMLATPALTDCHTHLVWAGSRANEFRQRLHGASYQDIAEQGGGILSTVRATRAASEDALFRMTLPRAKALLSQGVAHVEIKSGYGLSLDDELKQLRVARRIGDALPLRVSTTLLAAHALPPEFANDSDGYIDYVVREILPAAANQGLVDAVDVFCEQIGFSREQTDRVFRAAKQLGIPVKLHAEQLSDQDGAALMASYQGLSADHLEYLSDKGIRAMADAGSVAVLLPGAFYFLRETKLPPIQALRDAKVPIAIATDANPGSSPLIQLPLMMHFACTLFQMTPEESWLGVTKHAAAALGDHQQGTLAPNQRADIALWDLESPEAMCYEFGINPLRHLLIGGEQVSKDQLA</sequence>
<dbReference type="HAMAP" id="MF_00372">
    <property type="entry name" value="HutI"/>
    <property type="match status" value="1"/>
</dbReference>
<comment type="function">
    <text evidence="7">Catalyzes the hydrolytic cleavage of the carbon-nitrogen bond in imidazolone-5-propanoate to yield N-formimidoyl-L-glutamate. It is the third step in the universal histidine degradation pathway.</text>
</comment>
<feature type="binding site" evidence="7">
    <location>
        <position position="326"/>
    </location>
    <ligand>
        <name>Fe(3+)</name>
        <dbReference type="ChEBI" id="CHEBI:29034"/>
    </ligand>
</feature>
<dbReference type="Gene3D" id="3.20.20.140">
    <property type="entry name" value="Metal-dependent hydrolases"/>
    <property type="match status" value="1"/>
</dbReference>
<keyword evidence="7" id="KW-0963">Cytoplasm</keyword>
<keyword evidence="3 7" id="KW-0378">Hydrolase</keyword>
<dbReference type="InterPro" id="IPR032466">
    <property type="entry name" value="Metal_Hydrolase"/>
</dbReference>
<dbReference type="GO" id="GO:0005506">
    <property type="term" value="F:iron ion binding"/>
    <property type="evidence" value="ECO:0007669"/>
    <property type="project" value="UniProtKB-UniRule"/>
</dbReference>
<feature type="binding site" evidence="7">
    <location>
        <position position="186"/>
    </location>
    <ligand>
        <name>4-imidazolone-5-propanoate</name>
        <dbReference type="ChEBI" id="CHEBI:77893"/>
    </ligand>
</feature>
<feature type="binding site" evidence="7">
    <location>
        <position position="326"/>
    </location>
    <ligand>
        <name>Zn(2+)</name>
        <dbReference type="ChEBI" id="CHEBI:29105"/>
    </ligand>
</feature>
<evidence type="ECO:0000313" key="9">
    <source>
        <dbReference type="EMBL" id="TRW48540.1"/>
    </source>
</evidence>
<evidence type="ECO:0000313" key="10">
    <source>
        <dbReference type="Proteomes" id="UP000320359"/>
    </source>
</evidence>
<comment type="cofactor">
    <cofactor evidence="7">
        <name>Zn(2+)</name>
        <dbReference type="ChEBI" id="CHEBI:29105"/>
    </cofactor>
    <cofactor evidence="7">
        <name>Fe(3+)</name>
        <dbReference type="ChEBI" id="CHEBI:29034"/>
    </cofactor>
    <text evidence="7">Binds 1 zinc or iron ion per subunit.</text>
</comment>
<dbReference type="OrthoDB" id="9776455at2"/>
<feature type="binding site" evidence="7">
    <location>
        <position position="331"/>
    </location>
    <ligand>
        <name>4-imidazolone-5-propanoate</name>
        <dbReference type="ChEBI" id="CHEBI:77893"/>
    </ligand>
</feature>
<keyword evidence="2 7" id="KW-0479">Metal-binding</keyword>
<comment type="caution">
    <text evidence="9">The sequence shown here is derived from an EMBL/GenBank/DDBJ whole genome shotgun (WGS) entry which is preliminary data.</text>
</comment>
<proteinExistence type="inferred from homology"/>
<protein>
    <recommendedName>
        <fullName evidence="1 7">Imidazolonepropionase</fullName>
        <ecNumber evidence="1 7">3.5.2.7</ecNumber>
    </recommendedName>
    <alternativeName>
        <fullName evidence="7">Imidazolone-5-propionate hydrolase</fullName>
    </alternativeName>
</protein>